<dbReference type="RefSeq" id="WP_131988546.1">
    <property type="nucleotide sequence ID" value="NZ_SMKL01000109.1"/>
</dbReference>
<protein>
    <submittedName>
        <fullName evidence="2">Uncharacterized protein</fullName>
    </submittedName>
</protein>
<proteinExistence type="predicted"/>
<evidence type="ECO:0000256" key="1">
    <source>
        <dbReference type="SAM" id="Phobius"/>
    </source>
</evidence>
<keyword evidence="1" id="KW-1133">Transmembrane helix</keyword>
<dbReference type="InterPro" id="IPR045590">
    <property type="entry name" value="DUF6463"/>
</dbReference>
<reference evidence="2 3" key="1">
    <citation type="submission" date="2019-02" db="EMBL/GenBank/DDBJ databases">
        <title>Draft genome sequences of novel Actinobacteria.</title>
        <authorList>
            <person name="Sahin N."/>
            <person name="Ay H."/>
            <person name="Saygin H."/>
        </authorList>
    </citation>
    <scope>NUCLEOTIDE SEQUENCE [LARGE SCALE GENOMIC DNA]</scope>
    <source>
        <strain evidence="2 3">KC603</strain>
    </source>
</reference>
<keyword evidence="1" id="KW-0812">Transmembrane</keyword>
<feature type="transmembrane region" description="Helical" evidence="1">
    <location>
        <begin position="23"/>
        <end position="43"/>
    </location>
</feature>
<feature type="transmembrane region" description="Helical" evidence="1">
    <location>
        <begin position="112"/>
        <end position="134"/>
    </location>
</feature>
<gene>
    <name evidence="2" type="ORF">E1212_27685</name>
</gene>
<organism evidence="2 3">
    <name type="scientific">Jiangella ureilytica</name>
    <dbReference type="NCBI Taxonomy" id="2530374"/>
    <lineage>
        <taxon>Bacteria</taxon>
        <taxon>Bacillati</taxon>
        <taxon>Actinomycetota</taxon>
        <taxon>Actinomycetes</taxon>
        <taxon>Jiangellales</taxon>
        <taxon>Jiangellaceae</taxon>
        <taxon>Jiangella</taxon>
    </lineage>
</organism>
<dbReference type="OrthoDB" id="5189795at2"/>
<accession>A0A4R4RAK7</accession>
<feature type="transmembrane region" description="Helical" evidence="1">
    <location>
        <begin position="73"/>
        <end position="92"/>
    </location>
</feature>
<evidence type="ECO:0000313" key="2">
    <source>
        <dbReference type="EMBL" id="TDC46096.1"/>
    </source>
</evidence>
<evidence type="ECO:0000313" key="3">
    <source>
        <dbReference type="Proteomes" id="UP000295621"/>
    </source>
</evidence>
<dbReference type="AlphaFoldDB" id="A0A4R4RAK7"/>
<keyword evidence="1" id="KW-0472">Membrane</keyword>
<dbReference type="Proteomes" id="UP000295621">
    <property type="component" value="Unassembled WGS sequence"/>
</dbReference>
<dbReference type="Pfam" id="PF20064">
    <property type="entry name" value="DUF6463"/>
    <property type="match status" value="1"/>
</dbReference>
<name>A0A4R4RAK7_9ACTN</name>
<comment type="caution">
    <text evidence="2">The sequence shown here is derived from an EMBL/GenBank/DDBJ whole genome shotgun (WGS) entry which is preliminary data.</text>
</comment>
<keyword evidence="3" id="KW-1185">Reference proteome</keyword>
<dbReference type="EMBL" id="SMKL01000109">
    <property type="protein sequence ID" value="TDC46096.1"/>
    <property type="molecule type" value="Genomic_DNA"/>
</dbReference>
<sequence length="142" mass="15044">MTRSTHPEVAVAADPRPVRHRPVVGWSLLAIAAGHVLAAPLVYPDSLRSTWEGGVLLAVEGDPSLIAERGIGFWYVTAGLGVGLLGGVVRWAERRTGPVPRGLGWALLGLTLWGVALMPKSGFWAFAVPAALILRRPRGGAR</sequence>